<gene>
    <name evidence="3" type="ORF">DFH07DRAFT_941894</name>
</gene>
<dbReference type="EMBL" id="JARJLG010000082">
    <property type="protein sequence ID" value="KAJ7750442.1"/>
    <property type="molecule type" value="Genomic_DNA"/>
</dbReference>
<evidence type="ECO:0000256" key="1">
    <source>
        <dbReference type="SAM" id="MobiDB-lite"/>
    </source>
</evidence>
<feature type="compositionally biased region" description="Polar residues" evidence="1">
    <location>
        <begin position="200"/>
        <end position="222"/>
    </location>
</feature>
<dbReference type="GO" id="GO:0003677">
    <property type="term" value="F:DNA binding"/>
    <property type="evidence" value="ECO:0007669"/>
    <property type="project" value="InterPro"/>
</dbReference>
<dbReference type="InterPro" id="IPR031872">
    <property type="entry name" value="NDC10_II"/>
</dbReference>
<dbReference type="InterPro" id="IPR038279">
    <property type="entry name" value="Ndc10_dom2_sf"/>
</dbReference>
<feature type="region of interest" description="Disordered" evidence="1">
    <location>
        <begin position="185"/>
        <end position="222"/>
    </location>
</feature>
<evidence type="ECO:0000259" key="2">
    <source>
        <dbReference type="Pfam" id="PF16787"/>
    </source>
</evidence>
<feature type="region of interest" description="Disordered" evidence="1">
    <location>
        <begin position="1079"/>
        <end position="1117"/>
    </location>
</feature>
<dbReference type="Pfam" id="PF16787">
    <property type="entry name" value="NDC10_II"/>
    <property type="match status" value="1"/>
</dbReference>
<accession>A0AAD7ITZ2</accession>
<keyword evidence="4" id="KW-1185">Reference proteome</keyword>
<feature type="region of interest" description="Disordered" evidence="1">
    <location>
        <begin position="27"/>
        <end position="62"/>
    </location>
</feature>
<dbReference type="Gene3D" id="1.10.443.20">
    <property type="entry name" value="Centromere DNA-binding protein complex CBF3 subunit, domain 2"/>
    <property type="match status" value="1"/>
</dbReference>
<evidence type="ECO:0000313" key="3">
    <source>
        <dbReference type="EMBL" id="KAJ7750442.1"/>
    </source>
</evidence>
<feature type="compositionally biased region" description="Polar residues" evidence="1">
    <location>
        <begin position="1082"/>
        <end position="1096"/>
    </location>
</feature>
<feature type="compositionally biased region" description="Acidic residues" evidence="1">
    <location>
        <begin position="301"/>
        <end position="324"/>
    </location>
</feature>
<feature type="region of interest" description="Disordered" evidence="1">
    <location>
        <begin position="295"/>
        <end position="328"/>
    </location>
</feature>
<reference evidence="3" key="1">
    <citation type="submission" date="2023-03" db="EMBL/GenBank/DDBJ databases">
        <title>Massive genome expansion in bonnet fungi (Mycena s.s.) driven by repeated elements and novel gene families across ecological guilds.</title>
        <authorList>
            <consortium name="Lawrence Berkeley National Laboratory"/>
            <person name="Harder C.B."/>
            <person name="Miyauchi S."/>
            <person name="Viragh M."/>
            <person name="Kuo A."/>
            <person name="Thoen E."/>
            <person name="Andreopoulos B."/>
            <person name="Lu D."/>
            <person name="Skrede I."/>
            <person name="Drula E."/>
            <person name="Henrissat B."/>
            <person name="Morin E."/>
            <person name="Kohler A."/>
            <person name="Barry K."/>
            <person name="LaButti K."/>
            <person name="Morin E."/>
            <person name="Salamov A."/>
            <person name="Lipzen A."/>
            <person name="Mereny Z."/>
            <person name="Hegedus B."/>
            <person name="Baldrian P."/>
            <person name="Stursova M."/>
            <person name="Weitz H."/>
            <person name="Taylor A."/>
            <person name="Grigoriev I.V."/>
            <person name="Nagy L.G."/>
            <person name="Martin F."/>
            <person name="Kauserud H."/>
        </authorList>
    </citation>
    <scope>NUCLEOTIDE SEQUENCE</scope>
    <source>
        <strain evidence="3">CBHHK188m</strain>
    </source>
</reference>
<proteinExistence type="predicted"/>
<feature type="region of interest" description="Disordered" evidence="1">
    <location>
        <begin position="245"/>
        <end position="280"/>
    </location>
</feature>
<sequence length="1117" mass="123570">MSTVAASPSVPIDPVLLWQARSAGLGSLSSNGARPPNGARRLPSLVLPPSAHAADASNYPPECDETRAEYDERLTHVSRKAPLREACLRLSIKIPNSANLERLREELADHWFPLATAAPSVTRPARQPARSKAPAVTAHDVLKSAIAPDNGAIHVAVPLGQLAPSRPTVQNRGEIRGGVPLVIQSTSGPSSLAPPARRLVSTNGQSRTSPAPSQLQPQIEAGSSSLAAMPTPAALRHLPAPPVLLPSAIPRTPDRSGDPGAGFNSPVLYIPPIQEGDDDDTDVALLRQYDAEGANTYEMLSYEDGDEGDEGENGSDEEDADVDDPPDRATLLSNVRVAAVKRVENNRRAGGQKTQRAMRRAWREFVDKAITASKIPDEIVDEISLLLFIEFSAERPKRTRKGEDIPGTQVGASQLKKLFFGALRIRKEQDALDPSLAHIRPATSVIVYDSIKCRMDEALERERSGLVGPDEDAPDIRANTFLSEVTEEQLKSIGLGFLSHRQPWTAQHASGNRGDDFRALKLAELQPHTMLHPDKRTSIYSVINPVYSVFISNLKPEMCPLGAFAFYFHYIYDEKNIIETMKIDWTLNKSWRAIRLLHGPKSPTTPFNEQNLYNLYCKSYNSAGFKSRLKAHLPRHLLGYKQEALGVDPLETSKLGWVRGQTYMDTYAPALPKAAILGAAGYQVDEPYDPIWRHVRVPEAFLQLICPMAEEIYASVAGKENLSGAANHWLMVMELQEYLFQCGAAIWQIHPDSALFRLPAFQVQDVRNWMSNGYPPALSVLQAAVGSPVDLQRIQHAATVAALQEMRDMLGRQNILIRQLNDTVNRRTAVFTPARGFSASAYHQNALLATATNDDYSHLLDNHRQDKLQVFAASLRPHLSLSTSRNPPSGPHTPETPRLVAQVELVLPPLAAFYENGRVTGIIHPILGMCSARWLEHVFPEIKQPQLCWDVWGPSKTLDQFTDLQEIWNLYAVGEQMSTEDGSQTRTKPPLKLVEQYFHHRWRTSSNKTERDKRGKAWSRFREIPDWIDLETTTRFVSLDTVMAELEAMRARDDGSEPRGLNWLCNELAERHKAAAIAGRQSVASTGTDMENGSGNSKKRAAAVALRRPSAVKRAKT</sequence>
<feature type="domain" description="Ndc10" evidence="2">
    <location>
        <begin position="548"/>
        <end position="765"/>
    </location>
</feature>
<dbReference type="AlphaFoldDB" id="A0AAD7ITZ2"/>
<evidence type="ECO:0000313" key="4">
    <source>
        <dbReference type="Proteomes" id="UP001215280"/>
    </source>
</evidence>
<protein>
    <recommendedName>
        <fullName evidence="2">Ndc10 domain-containing protein</fullName>
    </recommendedName>
</protein>
<dbReference type="Proteomes" id="UP001215280">
    <property type="component" value="Unassembled WGS sequence"/>
</dbReference>
<organism evidence="3 4">
    <name type="scientific">Mycena maculata</name>
    <dbReference type="NCBI Taxonomy" id="230809"/>
    <lineage>
        <taxon>Eukaryota</taxon>
        <taxon>Fungi</taxon>
        <taxon>Dikarya</taxon>
        <taxon>Basidiomycota</taxon>
        <taxon>Agaricomycotina</taxon>
        <taxon>Agaricomycetes</taxon>
        <taxon>Agaricomycetidae</taxon>
        <taxon>Agaricales</taxon>
        <taxon>Marasmiineae</taxon>
        <taxon>Mycenaceae</taxon>
        <taxon>Mycena</taxon>
    </lineage>
</organism>
<name>A0AAD7ITZ2_9AGAR</name>
<comment type="caution">
    <text evidence="3">The sequence shown here is derived from an EMBL/GenBank/DDBJ whole genome shotgun (WGS) entry which is preliminary data.</text>
</comment>